<evidence type="ECO:0000259" key="4">
    <source>
        <dbReference type="Pfam" id="PF00881"/>
    </source>
</evidence>
<keyword evidence="6" id="KW-1185">Reference proteome</keyword>
<dbReference type="CDD" id="cd02149">
    <property type="entry name" value="NfsB-like"/>
    <property type="match status" value="1"/>
</dbReference>
<evidence type="ECO:0000313" key="6">
    <source>
        <dbReference type="Proteomes" id="UP001158050"/>
    </source>
</evidence>
<protein>
    <submittedName>
        <fullName evidence="5">Nitroreductase</fullName>
    </submittedName>
</protein>
<dbReference type="Proteomes" id="UP001158050">
    <property type="component" value="Unassembled WGS sequence"/>
</dbReference>
<dbReference type="SUPFAM" id="SSF55469">
    <property type="entry name" value="FMN-dependent nitroreductase-like"/>
    <property type="match status" value="1"/>
</dbReference>
<dbReference type="EMBL" id="FXUO01000002">
    <property type="protein sequence ID" value="SMP90120.1"/>
    <property type="molecule type" value="Genomic_DNA"/>
</dbReference>
<feature type="domain" description="Nitroreductase" evidence="4">
    <location>
        <begin position="16"/>
        <end position="192"/>
    </location>
</feature>
<dbReference type="Gene3D" id="3.40.109.10">
    <property type="entry name" value="NADH Oxidase"/>
    <property type="match status" value="1"/>
</dbReference>
<dbReference type="PANTHER" id="PTHR43673:SF10">
    <property type="entry name" value="NADH DEHYDROGENASE_NAD(P)H NITROREDUCTASE XCC3605-RELATED"/>
    <property type="match status" value="1"/>
</dbReference>
<reference evidence="5 6" key="1">
    <citation type="submission" date="2017-05" db="EMBL/GenBank/DDBJ databases">
        <authorList>
            <person name="Varghese N."/>
            <person name="Submissions S."/>
        </authorList>
    </citation>
    <scope>NUCLEOTIDE SEQUENCE [LARGE SCALE GENOMIC DNA]</scope>
    <source>
        <strain evidence="5 6">DSM 18015</strain>
    </source>
</reference>
<proteinExistence type="inferred from homology"/>
<dbReference type="InterPro" id="IPR000415">
    <property type="entry name" value="Nitroreductase-like"/>
</dbReference>
<sequence>MINEYICYMNYLEALNWRYSVKKFDGRKISSEKLNNILEAGRLSVSSLGLQPYHLLVVGNNEMLQKLIPAFYNPSQISTCSHLVVLVSKTKINKSYVDGYFGHIINERGVTLEQLSAFRNNINSFIESYSAKELESWSEKQNYIVLGSMIMAAAQEQVDTCPMEGFKSEILDDLLNIDKEKEKIAVVLALGYRAEDDIFQNFKKVRKPYDKFIKFF</sequence>
<dbReference type="InterPro" id="IPR033878">
    <property type="entry name" value="NfsB-like"/>
</dbReference>
<evidence type="ECO:0000256" key="2">
    <source>
        <dbReference type="ARBA" id="ARBA00022857"/>
    </source>
</evidence>
<name>A0ABY1QZ02_9FLAO</name>
<evidence type="ECO:0000256" key="3">
    <source>
        <dbReference type="ARBA" id="ARBA00023002"/>
    </source>
</evidence>
<dbReference type="Pfam" id="PF00881">
    <property type="entry name" value="Nitroreductase"/>
    <property type="match status" value="1"/>
</dbReference>
<gene>
    <name evidence="5" type="ORF">SAMN05421679_102184</name>
</gene>
<keyword evidence="2" id="KW-0521">NADP</keyword>
<comment type="caution">
    <text evidence="5">The sequence shown here is derived from an EMBL/GenBank/DDBJ whole genome shotgun (WGS) entry which is preliminary data.</text>
</comment>
<dbReference type="InterPro" id="IPR029479">
    <property type="entry name" value="Nitroreductase"/>
</dbReference>
<dbReference type="PANTHER" id="PTHR43673">
    <property type="entry name" value="NAD(P)H NITROREDUCTASE YDGI-RELATED"/>
    <property type="match status" value="1"/>
</dbReference>
<evidence type="ECO:0000313" key="5">
    <source>
        <dbReference type="EMBL" id="SMP90120.1"/>
    </source>
</evidence>
<organism evidence="5 6">
    <name type="scientific">Epilithonimonas pallida</name>
    <dbReference type="NCBI Taxonomy" id="373671"/>
    <lineage>
        <taxon>Bacteria</taxon>
        <taxon>Pseudomonadati</taxon>
        <taxon>Bacteroidota</taxon>
        <taxon>Flavobacteriia</taxon>
        <taxon>Flavobacteriales</taxon>
        <taxon>Weeksellaceae</taxon>
        <taxon>Chryseobacterium group</taxon>
        <taxon>Epilithonimonas</taxon>
    </lineage>
</organism>
<comment type="similarity">
    <text evidence="1">Belongs to the nitroreductase family.</text>
</comment>
<keyword evidence="3" id="KW-0560">Oxidoreductase</keyword>
<accession>A0ABY1QZ02</accession>
<evidence type="ECO:0000256" key="1">
    <source>
        <dbReference type="ARBA" id="ARBA00007118"/>
    </source>
</evidence>